<dbReference type="PIRSF" id="PIRSF002070">
    <property type="entry name" value="SSB"/>
    <property type="match status" value="1"/>
</dbReference>
<dbReference type="GO" id="GO:0003697">
    <property type="term" value="F:single-stranded DNA binding"/>
    <property type="evidence" value="ECO:0007669"/>
    <property type="project" value="InterPro"/>
</dbReference>
<evidence type="ECO:0000256" key="1">
    <source>
        <dbReference type="ARBA" id="ARBA00023125"/>
    </source>
</evidence>
<dbReference type="RefSeq" id="WP_090985837.1">
    <property type="nucleotide sequence ID" value="NZ_FOJM01000014.1"/>
</dbReference>
<dbReference type="Proteomes" id="UP000198836">
    <property type="component" value="Unassembled WGS sequence"/>
</dbReference>
<sequence>MEITGRLTGDATVKTLNGERKVVNFSIAINDSYRSGGEQKKITTFFDCSYWLNTGIAEYLKKGGWVQIYGRVGVNAYINGGGEAKASLTFHTTEVKLLGAVVTVSSNSSRNKGATVSSRNPNGSAGENVKGVGVQIVPTDTFDGLEGDLPF</sequence>
<dbReference type="NCBIfam" id="TIGR00621">
    <property type="entry name" value="ssb"/>
    <property type="match status" value="1"/>
</dbReference>
<dbReference type="InterPro" id="IPR011344">
    <property type="entry name" value="ssDNA-bd"/>
</dbReference>
<feature type="compositionally biased region" description="Polar residues" evidence="4">
    <location>
        <begin position="108"/>
        <end position="125"/>
    </location>
</feature>
<gene>
    <name evidence="5" type="ORF">SAMN04488511_11488</name>
</gene>
<dbReference type="Pfam" id="PF00436">
    <property type="entry name" value="SSB"/>
    <property type="match status" value="1"/>
</dbReference>
<keyword evidence="1 2" id="KW-0238">DNA-binding</keyword>
<feature type="region of interest" description="Disordered" evidence="4">
    <location>
        <begin position="108"/>
        <end position="130"/>
    </location>
</feature>
<dbReference type="InterPro" id="IPR000424">
    <property type="entry name" value="Primosome_PriB/ssb"/>
</dbReference>
<dbReference type="STRING" id="332999.SAMN04488511_11488"/>
<dbReference type="GO" id="GO:0006260">
    <property type="term" value="P:DNA replication"/>
    <property type="evidence" value="ECO:0007669"/>
    <property type="project" value="InterPro"/>
</dbReference>
<dbReference type="CDD" id="cd04496">
    <property type="entry name" value="SSB_OBF"/>
    <property type="match status" value="1"/>
</dbReference>
<dbReference type="PROSITE" id="PS50935">
    <property type="entry name" value="SSB"/>
    <property type="match status" value="1"/>
</dbReference>
<dbReference type="Gene3D" id="2.40.50.140">
    <property type="entry name" value="Nucleic acid-binding proteins"/>
    <property type="match status" value="1"/>
</dbReference>
<evidence type="ECO:0000313" key="5">
    <source>
        <dbReference type="EMBL" id="SFA55109.1"/>
    </source>
</evidence>
<dbReference type="SUPFAM" id="SSF50249">
    <property type="entry name" value="Nucleic acid-binding proteins"/>
    <property type="match status" value="1"/>
</dbReference>
<proteinExistence type="predicted"/>
<dbReference type="AlphaFoldDB" id="A0A1I0TTK0"/>
<organism evidence="5 6">
    <name type="scientific">Pedobacter suwonensis</name>
    <dbReference type="NCBI Taxonomy" id="332999"/>
    <lineage>
        <taxon>Bacteria</taxon>
        <taxon>Pseudomonadati</taxon>
        <taxon>Bacteroidota</taxon>
        <taxon>Sphingobacteriia</taxon>
        <taxon>Sphingobacteriales</taxon>
        <taxon>Sphingobacteriaceae</taxon>
        <taxon>Pedobacter</taxon>
    </lineage>
</organism>
<evidence type="ECO:0000313" key="6">
    <source>
        <dbReference type="Proteomes" id="UP000198836"/>
    </source>
</evidence>
<dbReference type="OrthoDB" id="1265936at2"/>
<name>A0A1I0TTK0_9SPHI</name>
<dbReference type="EMBL" id="FOJM01000014">
    <property type="protein sequence ID" value="SFA55109.1"/>
    <property type="molecule type" value="Genomic_DNA"/>
</dbReference>
<accession>A0A1I0TTK0</accession>
<evidence type="ECO:0000256" key="2">
    <source>
        <dbReference type="PIRNR" id="PIRNR002070"/>
    </source>
</evidence>
<keyword evidence="6" id="KW-1185">Reference proteome</keyword>
<evidence type="ECO:0000256" key="3">
    <source>
        <dbReference type="RuleBase" id="RU000524"/>
    </source>
</evidence>
<protein>
    <recommendedName>
        <fullName evidence="2 3">Single-stranded DNA-binding protein</fullName>
    </recommendedName>
</protein>
<dbReference type="InterPro" id="IPR012340">
    <property type="entry name" value="NA-bd_OB-fold"/>
</dbReference>
<reference evidence="6" key="1">
    <citation type="submission" date="2016-10" db="EMBL/GenBank/DDBJ databases">
        <authorList>
            <person name="Varghese N."/>
            <person name="Submissions S."/>
        </authorList>
    </citation>
    <scope>NUCLEOTIDE SEQUENCE [LARGE SCALE GENOMIC DNA]</scope>
    <source>
        <strain evidence="6">DSM 18130</strain>
    </source>
</reference>
<evidence type="ECO:0000256" key="4">
    <source>
        <dbReference type="SAM" id="MobiDB-lite"/>
    </source>
</evidence>